<sequence>MDSVTAEQHMEDLGTMDNRKSHILKLLEDDGVSTVVLVGKTGMGRTWMAREISECAVRVDSCYKSLWLSSCCSSVVSKFHY</sequence>
<gene>
    <name evidence="1" type="ORF">Ddye_025826</name>
</gene>
<proteinExistence type="predicted"/>
<evidence type="ECO:0000313" key="1">
    <source>
        <dbReference type="EMBL" id="KAK2638031.1"/>
    </source>
</evidence>
<accession>A0AAD9TLK4</accession>
<organism evidence="1 2">
    <name type="scientific">Dipteronia dyeriana</name>
    <dbReference type="NCBI Taxonomy" id="168575"/>
    <lineage>
        <taxon>Eukaryota</taxon>
        <taxon>Viridiplantae</taxon>
        <taxon>Streptophyta</taxon>
        <taxon>Embryophyta</taxon>
        <taxon>Tracheophyta</taxon>
        <taxon>Spermatophyta</taxon>
        <taxon>Magnoliopsida</taxon>
        <taxon>eudicotyledons</taxon>
        <taxon>Gunneridae</taxon>
        <taxon>Pentapetalae</taxon>
        <taxon>rosids</taxon>
        <taxon>malvids</taxon>
        <taxon>Sapindales</taxon>
        <taxon>Sapindaceae</taxon>
        <taxon>Hippocastanoideae</taxon>
        <taxon>Acereae</taxon>
        <taxon>Dipteronia</taxon>
    </lineage>
</organism>
<comment type="caution">
    <text evidence="1">The sequence shown here is derived from an EMBL/GenBank/DDBJ whole genome shotgun (WGS) entry which is preliminary data.</text>
</comment>
<name>A0AAD9TLK4_9ROSI</name>
<protein>
    <submittedName>
        <fullName evidence="1">Uncharacterized protein</fullName>
    </submittedName>
</protein>
<keyword evidence="2" id="KW-1185">Reference proteome</keyword>
<dbReference type="SUPFAM" id="SSF52540">
    <property type="entry name" value="P-loop containing nucleoside triphosphate hydrolases"/>
    <property type="match status" value="1"/>
</dbReference>
<reference evidence="1" key="1">
    <citation type="journal article" date="2023" name="Plant J.">
        <title>Genome sequences and population genomics provide insights into the demographic history, inbreeding, and mutation load of two 'living fossil' tree species of Dipteronia.</title>
        <authorList>
            <person name="Feng Y."/>
            <person name="Comes H.P."/>
            <person name="Chen J."/>
            <person name="Zhu S."/>
            <person name="Lu R."/>
            <person name="Zhang X."/>
            <person name="Li P."/>
            <person name="Qiu J."/>
            <person name="Olsen K.M."/>
            <person name="Qiu Y."/>
        </authorList>
    </citation>
    <scope>NUCLEOTIDE SEQUENCE</scope>
    <source>
        <strain evidence="1">KIB01</strain>
    </source>
</reference>
<dbReference type="Proteomes" id="UP001280121">
    <property type="component" value="Unassembled WGS sequence"/>
</dbReference>
<dbReference type="InterPro" id="IPR027417">
    <property type="entry name" value="P-loop_NTPase"/>
</dbReference>
<evidence type="ECO:0000313" key="2">
    <source>
        <dbReference type="Proteomes" id="UP001280121"/>
    </source>
</evidence>
<dbReference type="AlphaFoldDB" id="A0AAD9TLK4"/>
<dbReference type="EMBL" id="JANJYI010000008">
    <property type="protein sequence ID" value="KAK2638031.1"/>
    <property type="molecule type" value="Genomic_DNA"/>
</dbReference>